<dbReference type="GO" id="GO:0005524">
    <property type="term" value="F:ATP binding"/>
    <property type="evidence" value="ECO:0007669"/>
    <property type="project" value="UniProtKB-KW"/>
</dbReference>
<dbReference type="SUPFAM" id="SSF51126">
    <property type="entry name" value="Pectin lyase-like"/>
    <property type="match status" value="2"/>
</dbReference>
<evidence type="ECO:0000256" key="1">
    <source>
        <dbReference type="ARBA" id="ARBA00022679"/>
    </source>
</evidence>
<feature type="transmembrane region" description="Helical" evidence="5">
    <location>
        <begin position="1102"/>
        <end position="1135"/>
    </location>
</feature>
<keyword evidence="5" id="KW-1133">Transmembrane helix</keyword>
<name>A0A7S1KRB2_9EUKA</name>
<dbReference type="InterPro" id="IPR006626">
    <property type="entry name" value="PbH1"/>
</dbReference>
<keyword evidence="1" id="KW-0808">Transferase</keyword>
<keyword evidence="5" id="KW-0812">Transmembrane</keyword>
<organism evidence="7">
    <name type="scientific">Percolomonas cosmopolitus</name>
    <dbReference type="NCBI Taxonomy" id="63605"/>
    <lineage>
        <taxon>Eukaryota</taxon>
        <taxon>Discoba</taxon>
        <taxon>Heterolobosea</taxon>
        <taxon>Tetramitia</taxon>
        <taxon>Eutetramitia</taxon>
        <taxon>Percolomonadidae</taxon>
        <taxon>Percolomonas</taxon>
    </lineage>
</organism>
<dbReference type="InterPro" id="IPR051681">
    <property type="entry name" value="Ser/Thr_Kinases-Pseudokinases"/>
</dbReference>
<dbReference type="PANTHER" id="PTHR44329">
    <property type="entry name" value="SERINE/THREONINE-PROTEIN KINASE TNNI3K-RELATED"/>
    <property type="match status" value="1"/>
</dbReference>
<dbReference type="EMBL" id="HBGD01007128">
    <property type="protein sequence ID" value="CAD9082717.1"/>
    <property type="molecule type" value="Transcribed_RNA"/>
</dbReference>
<feature type="domain" description="Protein kinase" evidence="6">
    <location>
        <begin position="1189"/>
        <end position="1450"/>
    </location>
</feature>
<keyword evidence="5" id="KW-0472">Membrane</keyword>
<dbReference type="Gene3D" id="1.10.510.10">
    <property type="entry name" value="Transferase(Phosphotransferase) domain 1"/>
    <property type="match status" value="1"/>
</dbReference>
<evidence type="ECO:0000256" key="5">
    <source>
        <dbReference type="SAM" id="Phobius"/>
    </source>
</evidence>
<dbReference type="SMART" id="SM00220">
    <property type="entry name" value="S_TKc"/>
    <property type="match status" value="1"/>
</dbReference>
<dbReference type="SUPFAM" id="SSF56112">
    <property type="entry name" value="Protein kinase-like (PK-like)"/>
    <property type="match status" value="1"/>
</dbReference>
<dbReference type="InterPro" id="IPR000719">
    <property type="entry name" value="Prot_kinase_dom"/>
</dbReference>
<evidence type="ECO:0000313" key="7">
    <source>
        <dbReference type="EMBL" id="CAD9082717.1"/>
    </source>
</evidence>
<dbReference type="SMART" id="SM00710">
    <property type="entry name" value="PbH1"/>
    <property type="match status" value="8"/>
</dbReference>
<dbReference type="GO" id="GO:0004674">
    <property type="term" value="F:protein serine/threonine kinase activity"/>
    <property type="evidence" value="ECO:0007669"/>
    <property type="project" value="TreeGrafter"/>
</dbReference>
<dbReference type="InterPro" id="IPR011009">
    <property type="entry name" value="Kinase-like_dom_sf"/>
</dbReference>
<accession>A0A7S1KRB2</accession>
<dbReference type="Pfam" id="PF00069">
    <property type="entry name" value="Pkinase"/>
    <property type="match status" value="1"/>
</dbReference>
<gene>
    <name evidence="7" type="ORF">PCOS0759_LOCUS5957</name>
</gene>
<dbReference type="PROSITE" id="PS50011">
    <property type="entry name" value="PROTEIN_KINASE_DOM"/>
    <property type="match status" value="1"/>
</dbReference>
<keyword evidence="2" id="KW-0547">Nucleotide-binding</keyword>
<reference evidence="7" key="1">
    <citation type="submission" date="2021-01" db="EMBL/GenBank/DDBJ databases">
        <authorList>
            <person name="Corre E."/>
            <person name="Pelletier E."/>
            <person name="Niang G."/>
            <person name="Scheremetjew M."/>
            <person name="Finn R."/>
            <person name="Kale V."/>
            <person name="Holt S."/>
            <person name="Cochrane G."/>
            <person name="Meng A."/>
            <person name="Brown T."/>
            <person name="Cohen L."/>
        </authorList>
    </citation>
    <scope>NUCLEOTIDE SEQUENCE</scope>
    <source>
        <strain evidence="7">WS</strain>
    </source>
</reference>
<dbReference type="PANTHER" id="PTHR44329:SF289">
    <property type="entry name" value="SERINE_THREONINE-PROTEIN KINASE VIK"/>
    <property type="match status" value="1"/>
</dbReference>
<dbReference type="Gene3D" id="3.30.200.20">
    <property type="entry name" value="Phosphorylase Kinase, domain 1"/>
    <property type="match status" value="1"/>
</dbReference>
<evidence type="ECO:0000256" key="2">
    <source>
        <dbReference type="ARBA" id="ARBA00022741"/>
    </source>
</evidence>
<evidence type="ECO:0000256" key="3">
    <source>
        <dbReference type="ARBA" id="ARBA00022777"/>
    </source>
</evidence>
<dbReference type="InterPro" id="IPR008271">
    <property type="entry name" value="Ser/Thr_kinase_AS"/>
</dbReference>
<dbReference type="PROSITE" id="PS00108">
    <property type="entry name" value="PROTEIN_KINASE_ST"/>
    <property type="match status" value="1"/>
</dbReference>
<protein>
    <recommendedName>
        <fullName evidence="6">Protein kinase domain-containing protein</fullName>
    </recommendedName>
</protein>
<proteinExistence type="predicted"/>
<dbReference type="FunFam" id="3.30.200.20:FF:000180">
    <property type="entry name" value="serine/threonine-protein kinase STY46-like"/>
    <property type="match status" value="1"/>
</dbReference>
<evidence type="ECO:0000256" key="4">
    <source>
        <dbReference type="ARBA" id="ARBA00022840"/>
    </source>
</evidence>
<evidence type="ECO:0000259" key="6">
    <source>
        <dbReference type="PROSITE" id="PS50011"/>
    </source>
</evidence>
<dbReference type="InterPro" id="IPR011050">
    <property type="entry name" value="Pectin_lyase_fold/virulence"/>
</dbReference>
<keyword evidence="4" id="KW-0067">ATP-binding</keyword>
<sequence length="1540" mass="172707">MFNQPYFSLIKNITLMGLSDDPLLLGPKFTMRFSSVTHVHVENIRFPLGTIQPPVHGSSGAFLFIGGAPVTGDPSITFRNILIDDNVSQQQDAFIMINSQYLRQFILENVEATFSNVSEAEYRPYEKAKRQSFVSFWHPHADIKKAVFRNIHVEGLSHYFLYSDETKDRASYFGSIHLDNVTLSAALHVGHVQLYAFRINELRIENSHFSIGNIALMLNVHDMETTIIERSTFESFHTVFTFQCHRIKDMATFSDCVFRDIFLRGLWFNFLSVTSADLQGHFNLLMANVQFDLRAKKYDEYAVLISFSSKVYRTVVLANYIESNAPIVVNSPYVYFEMDNGYFHDFPFEAPMLYLQSDNGDTFVRNSVFERVGRGVRLAISAQYISDATVTGCTFRDIFFEAPEDTPPPVSFHQQLGGALFVSSQVVRVHNNTFQNNTFVSQSFETHGIRNSRLGTVAIWMDYPIDVMISDNTFDSNTADVGGAILIWSDIVSNGAPASVANNTFVANRAFIGAAISVFNNLIFEGVNIVENLFERNVASSNAIVYFRTFIQTDAAVISKNIFQDNYSPSPVSHVIDFSFGSITNTRIESNVFDGNHMKSEIHGTLTSFEGHIVDTIFRNSHRDTFISTQHITFSVEIMNDFTVSHVYMEDDSKELLKIQSGSVCSAVHIDTIFVAGRSESTEPLFVTIACGRLGDIHMSNISAYGRLTVEQNEPEESPNSHQQNEGTRIQRGLSAPDNAHSAEVIIEDAIISGGFGTSNLLRLANVRDALIRNCILGFVVGNKGSMLWSVQSNVRLVGSQLKNGRSTTGGCIYAIGGSLIVEDSDIMDCRAEAGGGIFVEGLDLFQMNQSRVSQTFTNNNGGSLVVRRSRQIILESTQFSSSEAQQEGGCVYLSDFFQLQLNNLSFVDCNSLTVGGGILIDSQNATDVDCGEMSFERCTATSTGGAIYVEQYFPSIKEALLVERFKFDGCTAAFQDRLGSVPVEIHLTDQTIFDAPPLLNNLNPNSNTLYAVATVNTRYGVLKRVQSAMQIINLASESSRPPFCYNGPRLTLEEYCFSYEYTYLKFDFVGQHQSYRLVFDQKFRLGHSQLIKTIDVYIPPIWGSLLALGSMIMGAVFLCCCCSIMICCLPMVFLAFALVKTKKKAETADMELSLLRFRFDQEQLLDDDGNRAKLKLNQDLFEIKFSDVKLMEKIGSGGSGAVVMRGIWRGEQIALKIFKTSYMTDEIFISDFENEANLLASLHHPNIVRFYGALLDHPRIGIITEYHPSSVSKLIRSGKSKELSWIEKMTLLNETVTAMEYLVSCKVIHRDLKWENVLLSESGKARLTDLGLSRIMNDANARGLTARVGTSYLIAPEVVKGLDYDWRCDIFSLGMMCWELLTDTMEPFGNTPGIEYKIATDPMMRPDLHNIQITSDKAWYITLMKRCWNQDPDRRPSFTEIREVLEEEIGGLDEKQLHMHCTFDGEIIIGKEAIAEHIESTPASREESFLMGSVRENDNVREVENFERSALLSEGGDKDDLSADEIEDLMDSELQDVVE</sequence>
<keyword evidence="3" id="KW-0418">Kinase</keyword>